<accession>A0A2H3CQM1</accession>
<name>A0A2H3CQM1_ARMGA</name>
<keyword evidence="2" id="KW-1185">Reference proteome</keyword>
<evidence type="ECO:0000313" key="2">
    <source>
        <dbReference type="Proteomes" id="UP000217790"/>
    </source>
</evidence>
<reference evidence="2" key="1">
    <citation type="journal article" date="2017" name="Nat. Ecol. Evol.">
        <title>Genome expansion and lineage-specific genetic innovations in the forest pathogenic fungi Armillaria.</title>
        <authorList>
            <person name="Sipos G."/>
            <person name="Prasanna A.N."/>
            <person name="Walter M.C."/>
            <person name="O'Connor E."/>
            <person name="Balint B."/>
            <person name="Krizsan K."/>
            <person name="Kiss B."/>
            <person name="Hess J."/>
            <person name="Varga T."/>
            <person name="Slot J."/>
            <person name="Riley R."/>
            <person name="Boka B."/>
            <person name="Rigling D."/>
            <person name="Barry K."/>
            <person name="Lee J."/>
            <person name="Mihaltcheva S."/>
            <person name="LaButti K."/>
            <person name="Lipzen A."/>
            <person name="Waldron R."/>
            <person name="Moloney N.M."/>
            <person name="Sperisen C."/>
            <person name="Kredics L."/>
            <person name="Vagvoelgyi C."/>
            <person name="Patrignani A."/>
            <person name="Fitzpatrick D."/>
            <person name="Nagy I."/>
            <person name="Doyle S."/>
            <person name="Anderson J.B."/>
            <person name="Grigoriev I.V."/>
            <person name="Gueldener U."/>
            <person name="Muensterkoetter M."/>
            <person name="Nagy L.G."/>
        </authorList>
    </citation>
    <scope>NUCLEOTIDE SEQUENCE [LARGE SCALE GENOMIC DNA]</scope>
    <source>
        <strain evidence="2">Ar21-2</strain>
    </source>
</reference>
<dbReference type="AlphaFoldDB" id="A0A2H3CQM1"/>
<proteinExistence type="predicted"/>
<organism evidence="1 2">
    <name type="scientific">Armillaria gallica</name>
    <name type="common">Bulbous honey fungus</name>
    <name type="synonym">Armillaria bulbosa</name>
    <dbReference type="NCBI Taxonomy" id="47427"/>
    <lineage>
        <taxon>Eukaryota</taxon>
        <taxon>Fungi</taxon>
        <taxon>Dikarya</taxon>
        <taxon>Basidiomycota</taxon>
        <taxon>Agaricomycotina</taxon>
        <taxon>Agaricomycetes</taxon>
        <taxon>Agaricomycetidae</taxon>
        <taxon>Agaricales</taxon>
        <taxon>Marasmiineae</taxon>
        <taxon>Physalacriaceae</taxon>
        <taxon>Armillaria</taxon>
    </lineage>
</organism>
<evidence type="ECO:0000313" key="1">
    <source>
        <dbReference type="EMBL" id="PBK81522.1"/>
    </source>
</evidence>
<gene>
    <name evidence="1" type="ORF">ARMGADRAFT_1020279</name>
</gene>
<dbReference type="InParanoid" id="A0A2H3CQM1"/>
<protein>
    <submittedName>
        <fullName evidence="1">Uncharacterized protein</fullName>
    </submittedName>
</protein>
<sequence length="76" mass="8121">MLDGDLEAQRESSVREPLPTLRSVSVVAGYAHPNTDVSPETSPHLVNGSLLHDRSSLYEYASHGSTVVDEATASGR</sequence>
<dbReference type="Proteomes" id="UP000217790">
    <property type="component" value="Unassembled WGS sequence"/>
</dbReference>
<dbReference type="EMBL" id="KZ293729">
    <property type="protein sequence ID" value="PBK81522.1"/>
    <property type="molecule type" value="Genomic_DNA"/>
</dbReference>